<reference evidence="3" key="2">
    <citation type="submission" date="2025-09" db="UniProtKB">
        <authorList>
            <consortium name="Ensembl"/>
        </authorList>
    </citation>
    <scope>IDENTIFICATION</scope>
</reference>
<dbReference type="PANTHER" id="PTHR45749">
    <property type="match status" value="1"/>
</dbReference>
<dbReference type="Pfam" id="PF05699">
    <property type="entry name" value="Dimer_Tnp_hAT"/>
    <property type="match status" value="1"/>
</dbReference>
<organism evidence="3 4">
    <name type="scientific">Cyprinus carpio carpio</name>
    <dbReference type="NCBI Taxonomy" id="630221"/>
    <lineage>
        <taxon>Eukaryota</taxon>
        <taxon>Metazoa</taxon>
        <taxon>Chordata</taxon>
        <taxon>Craniata</taxon>
        <taxon>Vertebrata</taxon>
        <taxon>Euteleostomi</taxon>
        <taxon>Actinopterygii</taxon>
        <taxon>Neopterygii</taxon>
        <taxon>Teleostei</taxon>
        <taxon>Ostariophysi</taxon>
        <taxon>Cypriniformes</taxon>
        <taxon>Cyprinidae</taxon>
        <taxon>Cyprininae</taxon>
        <taxon>Cyprinus</taxon>
    </lineage>
</organism>
<dbReference type="PANTHER" id="PTHR45749:SF21">
    <property type="entry name" value="DUF4371 DOMAIN-CONTAINING PROTEIN"/>
    <property type="match status" value="1"/>
</dbReference>
<keyword evidence="4" id="KW-1185">Reference proteome</keyword>
<evidence type="ECO:0000259" key="2">
    <source>
        <dbReference type="SMART" id="SM00597"/>
    </source>
</evidence>
<dbReference type="GeneTree" id="ENSGT00940000162068"/>
<dbReference type="InterPro" id="IPR025398">
    <property type="entry name" value="DUF4371"/>
</dbReference>
<reference evidence="3" key="1">
    <citation type="submission" date="2025-08" db="UniProtKB">
        <authorList>
            <consortium name="Ensembl"/>
        </authorList>
    </citation>
    <scope>IDENTIFICATION</scope>
</reference>
<proteinExistence type="predicted"/>
<dbReference type="OMA" id="CQNEYLT"/>
<feature type="domain" description="TTF-type" evidence="2">
    <location>
        <begin position="110"/>
        <end position="209"/>
    </location>
</feature>
<sequence>MSKRKKGGDIRNYFSKQRCTNQQQPVETPGTDGEQEKKPESLEDLQQAVVSARADVREKGPNPNNEDEESKHEGTVDEEQVESEAEQNYPLTEPYHPHPKFIEVQKLANKTLRFQKSWFDDFPWLHYCPRLKGVLCFYCTKAFSKQTSSLAKNTEPTFILTGFRNWKRAVEGFERHSSSKTHNIAVTTHIYEPKSINAQLSSVLATAQEEARSNLLKILSSVKYLAQQSLALRGHGNEEGNFHYLLVLKAENDPALGHWLKRNHSYTSPVVQNEMLSLMSNTIIRNIAEEILALPVVQYSVIIDGTQDVSGTEQESICLRYVDSDLEAREEFIGLYETSSTRGEQISKIVSDVLLRLNLPLSGLRGQTYDGAANMSGHLSGVQAHIRKEQPLAIYVHCGPHCVNLVTQAACSTTPIVRDALQWTHELGCLFGQSGKFKTIFKSVAKSTSGSYITLKPLCPTRWTVRTPAIDAILGQYEAVLAALEEMASSNTSDTASRANGLHERFQKGSIVLGLFLTKEVMMGLEGLNTSLQGRGKTVGGMLSAVDCVKKHFQSQRTEEAFITVYTSATDLVTSLDIEPIKMPHLRKPQRRHAGPAEPYVPSTDQEYYRVQFFQVLDIDSGQIDDVVDLYPELQFQSLKVQLAMFTANYTYKTCSEVTEIMRNMVPEVHGLFSQVEALLRLLLVVPASSAEAERSFSALRHLKTWLRSSMSQTRLNSVAVCHVHRERMYNLDKKKLCQEFVQVTDRRMHVFGSF</sequence>
<feature type="compositionally biased region" description="Polar residues" evidence="1">
    <location>
        <begin position="14"/>
        <end position="26"/>
    </location>
</feature>
<feature type="compositionally biased region" description="Acidic residues" evidence="1">
    <location>
        <begin position="76"/>
        <end position="85"/>
    </location>
</feature>
<dbReference type="Pfam" id="PF14291">
    <property type="entry name" value="DUF4371"/>
    <property type="match status" value="1"/>
</dbReference>
<dbReference type="SMART" id="SM00597">
    <property type="entry name" value="ZnF_TTF"/>
    <property type="match status" value="1"/>
</dbReference>
<dbReference type="Ensembl" id="ENSCCRT00000189068.1">
    <property type="protein sequence ID" value="ENSCCRP00000107203.1"/>
    <property type="gene ID" value="ENSCCRG00000058757.1"/>
</dbReference>
<dbReference type="Proteomes" id="UP001108240">
    <property type="component" value="Unplaced"/>
</dbReference>
<evidence type="ECO:0000313" key="4">
    <source>
        <dbReference type="Proteomes" id="UP001108240"/>
    </source>
</evidence>
<dbReference type="InterPro" id="IPR008906">
    <property type="entry name" value="HATC_C_dom"/>
</dbReference>
<name>A0A9J7XK48_CYPCA</name>
<dbReference type="GO" id="GO:0046983">
    <property type="term" value="F:protein dimerization activity"/>
    <property type="evidence" value="ECO:0007669"/>
    <property type="project" value="InterPro"/>
</dbReference>
<protein>
    <recommendedName>
        <fullName evidence="2">TTF-type domain-containing protein</fullName>
    </recommendedName>
</protein>
<evidence type="ECO:0000313" key="3">
    <source>
        <dbReference type="Ensembl" id="ENSCCRP00000107203.1"/>
    </source>
</evidence>
<evidence type="ECO:0000256" key="1">
    <source>
        <dbReference type="SAM" id="MobiDB-lite"/>
    </source>
</evidence>
<feature type="region of interest" description="Disordered" evidence="1">
    <location>
        <begin position="1"/>
        <end position="94"/>
    </location>
</feature>
<dbReference type="InterPro" id="IPR012337">
    <property type="entry name" value="RNaseH-like_sf"/>
</dbReference>
<dbReference type="InterPro" id="IPR006580">
    <property type="entry name" value="Znf_TTF"/>
</dbReference>
<dbReference type="SUPFAM" id="SSF53098">
    <property type="entry name" value="Ribonuclease H-like"/>
    <property type="match status" value="1"/>
</dbReference>
<dbReference type="AlphaFoldDB" id="A0A9J7XK48"/>
<accession>A0A9J7XK48</accession>